<evidence type="ECO:0000256" key="1">
    <source>
        <dbReference type="ARBA" id="ARBA00004123"/>
    </source>
</evidence>
<evidence type="ECO:0000256" key="2">
    <source>
        <dbReference type="ARBA" id="ARBA00008352"/>
    </source>
</evidence>
<organism evidence="5">
    <name type="scientific">Nyssomyia neivai</name>
    <dbReference type="NCBI Taxonomy" id="330878"/>
    <lineage>
        <taxon>Eukaryota</taxon>
        <taxon>Metazoa</taxon>
        <taxon>Ecdysozoa</taxon>
        <taxon>Arthropoda</taxon>
        <taxon>Hexapoda</taxon>
        <taxon>Insecta</taxon>
        <taxon>Pterygota</taxon>
        <taxon>Neoptera</taxon>
        <taxon>Endopterygota</taxon>
        <taxon>Diptera</taxon>
        <taxon>Nematocera</taxon>
        <taxon>Psychodoidea</taxon>
        <taxon>Psychodidae</taxon>
        <taxon>Nyssomyia</taxon>
    </lineage>
</organism>
<dbReference type="PANTHER" id="PTHR15367">
    <property type="entry name" value="DNA-DIRECTED RNA POLYMERASE III"/>
    <property type="match status" value="1"/>
</dbReference>
<reference evidence="5" key="1">
    <citation type="submission" date="2016-12" db="EMBL/GenBank/DDBJ databases">
        <title>An insight into the sialome and mialome of the sand fly, Nyssomyia neivai.</title>
        <authorList>
            <person name="Sebastian V."/>
            <person name="Goulart T.M."/>
            <person name="Oliveira W."/>
            <person name="Calvo E."/>
            <person name="Oliveira L.F."/>
            <person name="Pinto M.C."/>
            <person name="Rosselino A.M."/>
            <person name="Ribeiro J.M."/>
        </authorList>
    </citation>
    <scope>NUCLEOTIDE SEQUENCE</scope>
</reference>
<feature type="compositionally biased region" description="Basic and acidic residues" evidence="4">
    <location>
        <begin position="158"/>
        <end position="170"/>
    </location>
</feature>
<dbReference type="EMBL" id="GFDF01008887">
    <property type="protein sequence ID" value="JAV05197.1"/>
    <property type="molecule type" value="Transcribed_RNA"/>
</dbReference>
<proteinExistence type="inferred from homology"/>
<dbReference type="AlphaFoldDB" id="A0A1L8DFP1"/>
<comment type="similarity">
    <text evidence="2">Belongs to the eukaryotic RPC7 RNA polymerase subunit family.</text>
</comment>
<dbReference type="InterPro" id="IPR024661">
    <property type="entry name" value="RNA_pol_III_Rpc31"/>
</dbReference>
<name>A0A1L8DFP1_9DIPT</name>
<feature type="region of interest" description="Disordered" evidence="4">
    <location>
        <begin position="106"/>
        <end position="146"/>
    </location>
</feature>
<comment type="subcellular location">
    <subcellularLocation>
        <location evidence="1">Nucleus</location>
    </subcellularLocation>
</comment>
<dbReference type="PANTHER" id="PTHR15367:SF2">
    <property type="entry name" value="DNA-DIRECTED RNA POLYMERASE III SUBUNIT"/>
    <property type="match status" value="1"/>
</dbReference>
<accession>A0A1L8DFP1</accession>
<evidence type="ECO:0000256" key="3">
    <source>
        <dbReference type="ARBA" id="ARBA00023242"/>
    </source>
</evidence>
<sequence>MGGRGRGRGTSSFTNDQLQTLGCAAKDLQTIDRTLVPPPLFPMLPTKPVALDSTTERQYKVLWKEDFIGYLRDSPYFTKMKTPEQKVQRYSDAYIDALENPSKTRQKGEFLWDTMPPELRPSGKKGKRKASTDAYPDPAKKQKTVDIVEKLNKLEKLEQVTEKTKIKQEPESDNENAEDEEGDAEDYDEEMDDENDYGNSYFDNGEAFNEEDDNLDDGPVY</sequence>
<protein>
    <submittedName>
        <fullName evidence="5">Putative dna-directed rna polymerase iii subunit rpc7-like protein</fullName>
    </submittedName>
</protein>
<feature type="region of interest" description="Disordered" evidence="4">
    <location>
        <begin position="158"/>
        <end position="221"/>
    </location>
</feature>
<feature type="compositionally biased region" description="Acidic residues" evidence="4">
    <location>
        <begin position="171"/>
        <end position="196"/>
    </location>
</feature>
<dbReference type="Pfam" id="PF11705">
    <property type="entry name" value="RNA_pol_3_Rpc31"/>
    <property type="match status" value="1"/>
</dbReference>
<keyword evidence="3" id="KW-0539">Nucleus</keyword>
<keyword evidence="5" id="KW-0804">Transcription</keyword>
<dbReference type="GO" id="GO:0005666">
    <property type="term" value="C:RNA polymerase III complex"/>
    <property type="evidence" value="ECO:0007669"/>
    <property type="project" value="TreeGrafter"/>
</dbReference>
<evidence type="ECO:0000256" key="4">
    <source>
        <dbReference type="SAM" id="MobiDB-lite"/>
    </source>
</evidence>
<feature type="compositionally biased region" description="Acidic residues" evidence="4">
    <location>
        <begin position="208"/>
        <end position="221"/>
    </location>
</feature>
<evidence type="ECO:0000313" key="5">
    <source>
        <dbReference type="EMBL" id="JAV05197.1"/>
    </source>
</evidence>
<dbReference type="GO" id="GO:0006383">
    <property type="term" value="P:transcription by RNA polymerase III"/>
    <property type="evidence" value="ECO:0007669"/>
    <property type="project" value="InterPro"/>
</dbReference>
<keyword evidence="5" id="KW-0240">DNA-directed RNA polymerase</keyword>